<dbReference type="RefSeq" id="WP_346755115.1">
    <property type="nucleotide sequence ID" value="NZ_JAUJEA010000015.1"/>
</dbReference>
<comment type="caution">
    <text evidence="2">The sequence shown here is derived from an EMBL/GenBank/DDBJ whole genome shotgun (WGS) entry which is preliminary data.</text>
</comment>
<proteinExistence type="predicted"/>
<sequence>MRKIIILYALLLSIVSCNEIPKEITVPMEVAIGKNPFGHRVWSPRPNQHDTIQFEGIMKDLEKVDLRSIQFQTEQKVKTKNKVHFFVGEKDDQLFIKLDANNNSSFLDDELMIFEKGLSDQEIKEKLDNLPVVNVSYQYVENNELFDLQTSLQVDPYSKRDVVTMVNGKVIDPFENDIHVRFMEYDYRKGQVKINDKEYKIAMRNAQKHKYKGDTIGTKMIIVASERQFIPTWEGYVPVTLGEDFVIDGVKYNFRQVSQFGDSIKLSFVGKESKPVGVNVGELASNFEKTALDGSSFQLSDQKGKYVLMDFWGTWCQPCIASLPKLREVNASYADKGLVTLSVAYDDDIGMVRKGVAEHQLDWINIFQARKDKDKNTITNLFKVSGFPTLILIDPNGKIVFRLSGFRPEKYSELIAILDKAYS</sequence>
<evidence type="ECO:0000313" key="3">
    <source>
        <dbReference type="Proteomes" id="UP001172082"/>
    </source>
</evidence>
<dbReference type="InterPro" id="IPR012336">
    <property type="entry name" value="Thioredoxin-like_fold"/>
</dbReference>
<dbReference type="CDD" id="cd02966">
    <property type="entry name" value="TlpA_like_family"/>
    <property type="match status" value="1"/>
</dbReference>
<gene>
    <name evidence="2" type="ORF">QQ008_27145</name>
</gene>
<dbReference type="Proteomes" id="UP001172082">
    <property type="component" value="Unassembled WGS sequence"/>
</dbReference>
<organism evidence="2 3">
    <name type="scientific">Splendidivirga corallicola</name>
    <dbReference type="NCBI Taxonomy" id="3051826"/>
    <lineage>
        <taxon>Bacteria</taxon>
        <taxon>Pseudomonadati</taxon>
        <taxon>Bacteroidota</taxon>
        <taxon>Cytophagia</taxon>
        <taxon>Cytophagales</taxon>
        <taxon>Splendidivirgaceae</taxon>
        <taxon>Splendidivirga</taxon>
    </lineage>
</organism>
<reference evidence="2" key="1">
    <citation type="submission" date="2023-06" db="EMBL/GenBank/DDBJ databases">
        <title>Genomic of Parafulvivirga corallium.</title>
        <authorList>
            <person name="Wang G."/>
        </authorList>
    </citation>
    <scope>NUCLEOTIDE SEQUENCE</scope>
    <source>
        <strain evidence="2">BMA10</strain>
    </source>
</reference>
<dbReference type="PANTHER" id="PTHR42852">
    <property type="entry name" value="THIOL:DISULFIDE INTERCHANGE PROTEIN DSBE"/>
    <property type="match status" value="1"/>
</dbReference>
<protein>
    <submittedName>
        <fullName evidence="2">TlpA disulfide reductase family protein</fullName>
    </submittedName>
</protein>
<keyword evidence="3" id="KW-1185">Reference proteome</keyword>
<dbReference type="InterPro" id="IPR036249">
    <property type="entry name" value="Thioredoxin-like_sf"/>
</dbReference>
<accession>A0ABT8KXH8</accession>
<dbReference type="PROSITE" id="PS51352">
    <property type="entry name" value="THIOREDOXIN_2"/>
    <property type="match status" value="1"/>
</dbReference>
<evidence type="ECO:0000259" key="1">
    <source>
        <dbReference type="PROSITE" id="PS51352"/>
    </source>
</evidence>
<dbReference type="Pfam" id="PF13905">
    <property type="entry name" value="Thioredoxin_8"/>
    <property type="match status" value="1"/>
</dbReference>
<dbReference type="SUPFAM" id="SSF52833">
    <property type="entry name" value="Thioredoxin-like"/>
    <property type="match status" value="1"/>
</dbReference>
<dbReference type="PROSITE" id="PS51257">
    <property type="entry name" value="PROKAR_LIPOPROTEIN"/>
    <property type="match status" value="1"/>
</dbReference>
<dbReference type="InterPro" id="IPR013766">
    <property type="entry name" value="Thioredoxin_domain"/>
</dbReference>
<evidence type="ECO:0000313" key="2">
    <source>
        <dbReference type="EMBL" id="MDN5205093.1"/>
    </source>
</evidence>
<dbReference type="Gene3D" id="3.40.30.10">
    <property type="entry name" value="Glutaredoxin"/>
    <property type="match status" value="1"/>
</dbReference>
<name>A0ABT8KXH8_9BACT</name>
<dbReference type="InterPro" id="IPR050553">
    <property type="entry name" value="Thioredoxin_ResA/DsbE_sf"/>
</dbReference>
<dbReference type="EMBL" id="JAUJEA010000015">
    <property type="protein sequence ID" value="MDN5205093.1"/>
    <property type="molecule type" value="Genomic_DNA"/>
</dbReference>
<dbReference type="PANTHER" id="PTHR42852:SF17">
    <property type="entry name" value="THIOREDOXIN-LIKE PROTEIN HI_1115"/>
    <property type="match status" value="1"/>
</dbReference>
<feature type="domain" description="Thioredoxin" evidence="1">
    <location>
        <begin position="278"/>
        <end position="423"/>
    </location>
</feature>